<dbReference type="GO" id="GO:0071897">
    <property type="term" value="P:DNA biosynthetic process"/>
    <property type="evidence" value="ECO:0007669"/>
    <property type="project" value="UniProtKB-ARBA"/>
</dbReference>
<evidence type="ECO:0000313" key="3">
    <source>
        <dbReference type="EMBL" id="GBP43271.1"/>
    </source>
</evidence>
<dbReference type="AlphaFoldDB" id="A0A4C1VWS0"/>
<feature type="domain" description="Reverse transcriptase" evidence="2">
    <location>
        <begin position="42"/>
        <end position="139"/>
    </location>
</feature>
<accession>A0A4C1VWS0</accession>
<dbReference type="STRING" id="151549.A0A4C1VWS0"/>
<dbReference type="EMBL" id="BGZK01000433">
    <property type="protein sequence ID" value="GBP43271.1"/>
    <property type="molecule type" value="Genomic_DNA"/>
</dbReference>
<dbReference type="Proteomes" id="UP000299102">
    <property type="component" value="Unassembled WGS sequence"/>
</dbReference>
<comment type="caution">
    <text evidence="3">The sequence shown here is derived from an EMBL/GenBank/DDBJ whole genome shotgun (WGS) entry which is preliminary data.</text>
</comment>
<dbReference type="InterPro" id="IPR043502">
    <property type="entry name" value="DNA/RNA_pol_sf"/>
</dbReference>
<evidence type="ECO:0000259" key="2">
    <source>
        <dbReference type="Pfam" id="PF00078"/>
    </source>
</evidence>
<protein>
    <recommendedName>
        <fullName evidence="2">Reverse transcriptase domain-containing protein</fullName>
    </recommendedName>
</protein>
<dbReference type="OrthoDB" id="7399021at2759"/>
<sequence length="219" mass="25321">MVIELYQHAPEVFVKQVTKIIGKACESNFFPQKWVETIQIPIPKKARAQSVNDYRKISICNAGYRIYATYLLKLSDEEIEAMGNYQAAFMRYRSTDDHKFTVTRILDEKWKAGKPAYVLQLDIEKAFDSVDFCALYDILRTRVNTTFSNRIMSQRTHVNAMVWTENPKVSLKEKGLNKNQEEWATLAQNKTEMKKAADGLYQLPETDTESSAPSEENEE</sequence>
<dbReference type="InterPro" id="IPR000477">
    <property type="entry name" value="RT_dom"/>
</dbReference>
<name>A0A4C1VWS0_EUMVA</name>
<reference evidence="3 4" key="1">
    <citation type="journal article" date="2019" name="Commun. Biol.">
        <title>The bagworm genome reveals a unique fibroin gene that provides high tensile strength.</title>
        <authorList>
            <person name="Kono N."/>
            <person name="Nakamura H."/>
            <person name="Ohtoshi R."/>
            <person name="Tomita M."/>
            <person name="Numata K."/>
            <person name="Arakawa K."/>
        </authorList>
    </citation>
    <scope>NUCLEOTIDE SEQUENCE [LARGE SCALE GENOMIC DNA]</scope>
</reference>
<evidence type="ECO:0000313" key="4">
    <source>
        <dbReference type="Proteomes" id="UP000299102"/>
    </source>
</evidence>
<gene>
    <name evidence="3" type="ORF">EVAR_31154_1</name>
</gene>
<feature type="compositionally biased region" description="Polar residues" evidence="1">
    <location>
        <begin position="209"/>
        <end position="219"/>
    </location>
</feature>
<keyword evidence="4" id="KW-1185">Reference proteome</keyword>
<dbReference type="PANTHER" id="PTHR19446">
    <property type="entry name" value="REVERSE TRANSCRIPTASES"/>
    <property type="match status" value="1"/>
</dbReference>
<dbReference type="Pfam" id="PF00078">
    <property type="entry name" value="RVT_1"/>
    <property type="match status" value="1"/>
</dbReference>
<evidence type="ECO:0000256" key="1">
    <source>
        <dbReference type="SAM" id="MobiDB-lite"/>
    </source>
</evidence>
<feature type="region of interest" description="Disordered" evidence="1">
    <location>
        <begin position="196"/>
        <end position="219"/>
    </location>
</feature>
<dbReference type="SUPFAM" id="SSF56672">
    <property type="entry name" value="DNA/RNA polymerases"/>
    <property type="match status" value="1"/>
</dbReference>
<proteinExistence type="predicted"/>
<organism evidence="3 4">
    <name type="scientific">Eumeta variegata</name>
    <name type="common">Bagworm moth</name>
    <name type="synonym">Eumeta japonica</name>
    <dbReference type="NCBI Taxonomy" id="151549"/>
    <lineage>
        <taxon>Eukaryota</taxon>
        <taxon>Metazoa</taxon>
        <taxon>Ecdysozoa</taxon>
        <taxon>Arthropoda</taxon>
        <taxon>Hexapoda</taxon>
        <taxon>Insecta</taxon>
        <taxon>Pterygota</taxon>
        <taxon>Neoptera</taxon>
        <taxon>Endopterygota</taxon>
        <taxon>Lepidoptera</taxon>
        <taxon>Glossata</taxon>
        <taxon>Ditrysia</taxon>
        <taxon>Tineoidea</taxon>
        <taxon>Psychidae</taxon>
        <taxon>Oiketicinae</taxon>
        <taxon>Eumeta</taxon>
    </lineage>
</organism>